<feature type="signal peptide" evidence="1">
    <location>
        <begin position="1"/>
        <end position="20"/>
    </location>
</feature>
<comment type="caution">
    <text evidence="2">The sequence shown here is derived from an EMBL/GenBank/DDBJ whole genome shotgun (WGS) entry which is preliminary data.</text>
</comment>
<keyword evidence="3" id="KW-1185">Reference proteome</keyword>
<accession>A0ABW7INH9</accession>
<evidence type="ECO:0000256" key="1">
    <source>
        <dbReference type="SAM" id="SignalP"/>
    </source>
</evidence>
<reference evidence="2 3" key="1">
    <citation type="submission" date="2024-10" db="EMBL/GenBank/DDBJ databases">
        <authorList>
            <person name="Yibar A."/>
            <person name="Saticioglu I.B."/>
            <person name="Duman M."/>
            <person name="Ajmi N."/>
            <person name="Gurler F."/>
            <person name="Ay H."/>
            <person name="Onuk E."/>
            <person name="Guler S."/>
            <person name="Romalde J.L."/>
        </authorList>
    </citation>
    <scope>NUCLEOTIDE SEQUENCE [LARGE SCALE GENOMIC DNA]</scope>
    <source>
        <strain evidence="2 3">1-TCBS-B</strain>
    </source>
</reference>
<sequence length="134" mass="14061">MKKLALSLLIGLTITPQVFAQNLIIDTKGLDQEKYSADMYQCQQLSDQVQEQNVDGMGRTTIKHMGRAAVLGAGAAAIGGGSGSKGAGIGAGVGLVTGVLGSSAEKHQAEANYDNEKDTVMRNCMKERGYTILN</sequence>
<evidence type="ECO:0000313" key="3">
    <source>
        <dbReference type="Proteomes" id="UP001607125"/>
    </source>
</evidence>
<keyword evidence="1" id="KW-0732">Signal</keyword>
<dbReference type="EMBL" id="JBIHSF010000011">
    <property type="protein sequence ID" value="MFH0262987.1"/>
    <property type="molecule type" value="Genomic_DNA"/>
</dbReference>
<dbReference type="Proteomes" id="UP001607125">
    <property type="component" value="Unassembled WGS sequence"/>
</dbReference>
<feature type="chain" id="PRO_5045105393" evidence="1">
    <location>
        <begin position="21"/>
        <end position="134"/>
    </location>
</feature>
<name>A0ABW7INH9_9VIBR</name>
<protein>
    <submittedName>
        <fullName evidence="2">Glycine zipper family protein</fullName>
    </submittedName>
</protein>
<dbReference type="RefSeq" id="WP_394629985.1">
    <property type="nucleotide sequence ID" value="NZ_JBIHSF010000011.1"/>
</dbReference>
<organism evidence="2 3">
    <name type="scientific">Vibrio barjaei</name>
    <dbReference type="NCBI Taxonomy" id="1676683"/>
    <lineage>
        <taxon>Bacteria</taxon>
        <taxon>Pseudomonadati</taxon>
        <taxon>Pseudomonadota</taxon>
        <taxon>Gammaproteobacteria</taxon>
        <taxon>Vibrionales</taxon>
        <taxon>Vibrionaceae</taxon>
        <taxon>Vibrio</taxon>
    </lineage>
</organism>
<evidence type="ECO:0000313" key="2">
    <source>
        <dbReference type="EMBL" id="MFH0262987.1"/>
    </source>
</evidence>
<gene>
    <name evidence="2" type="ORF">ACGRH2_21575</name>
</gene>
<proteinExistence type="predicted"/>